<organism evidence="1 2">
    <name type="scientific">Hibiscus sabdariffa</name>
    <name type="common">roselle</name>
    <dbReference type="NCBI Taxonomy" id="183260"/>
    <lineage>
        <taxon>Eukaryota</taxon>
        <taxon>Viridiplantae</taxon>
        <taxon>Streptophyta</taxon>
        <taxon>Embryophyta</taxon>
        <taxon>Tracheophyta</taxon>
        <taxon>Spermatophyta</taxon>
        <taxon>Magnoliopsida</taxon>
        <taxon>eudicotyledons</taxon>
        <taxon>Gunneridae</taxon>
        <taxon>Pentapetalae</taxon>
        <taxon>rosids</taxon>
        <taxon>malvids</taxon>
        <taxon>Malvales</taxon>
        <taxon>Malvaceae</taxon>
        <taxon>Malvoideae</taxon>
        <taxon>Hibiscus</taxon>
    </lineage>
</organism>
<gene>
    <name evidence="1" type="ORF">V6N12_005247</name>
</gene>
<reference evidence="1 2" key="1">
    <citation type="journal article" date="2024" name="G3 (Bethesda)">
        <title>Genome assembly of Hibiscus sabdariffa L. provides insights into metabolisms of medicinal natural products.</title>
        <authorList>
            <person name="Kim T."/>
        </authorList>
    </citation>
    <scope>NUCLEOTIDE SEQUENCE [LARGE SCALE GENOMIC DNA]</scope>
    <source>
        <strain evidence="1">TK-2024</strain>
        <tissue evidence="1">Old leaves</tissue>
    </source>
</reference>
<sequence>MREKVIQYIPKLVYAKPEQGLENTKDAFDSMSSLLAFYKESRSKSSLDSSGNDDLHFCSVRIIYIYGDSFLCFCRGGHDYSFPDIVLS</sequence>
<name>A0ABR2CNW3_9ROSI</name>
<evidence type="ECO:0000313" key="1">
    <source>
        <dbReference type="EMBL" id="KAK8521338.1"/>
    </source>
</evidence>
<comment type="caution">
    <text evidence="1">The sequence shown here is derived from an EMBL/GenBank/DDBJ whole genome shotgun (WGS) entry which is preliminary data.</text>
</comment>
<evidence type="ECO:0000313" key="2">
    <source>
        <dbReference type="Proteomes" id="UP001472677"/>
    </source>
</evidence>
<keyword evidence="2" id="KW-1185">Reference proteome</keyword>
<dbReference type="Proteomes" id="UP001472677">
    <property type="component" value="Unassembled WGS sequence"/>
</dbReference>
<protein>
    <submittedName>
        <fullName evidence="1">Uncharacterized protein</fullName>
    </submittedName>
</protein>
<dbReference type="EMBL" id="JBBPBM010000048">
    <property type="protein sequence ID" value="KAK8521338.1"/>
    <property type="molecule type" value="Genomic_DNA"/>
</dbReference>
<accession>A0ABR2CNW3</accession>
<proteinExistence type="predicted"/>